<dbReference type="SUPFAM" id="SSF52151">
    <property type="entry name" value="FabD/lysophospholipase-like"/>
    <property type="match status" value="1"/>
</dbReference>
<dbReference type="CDD" id="cd07209">
    <property type="entry name" value="Pat_hypo_Ecoli_Z1214_like"/>
    <property type="match status" value="1"/>
</dbReference>
<dbReference type="Pfam" id="PF12536">
    <property type="entry name" value="DUF3734"/>
    <property type="match status" value="1"/>
</dbReference>
<feature type="short sequence motif" description="GXSXG" evidence="4">
    <location>
        <begin position="49"/>
        <end position="53"/>
    </location>
</feature>
<dbReference type="OrthoDB" id="9807112at2"/>
<evidence type="ECO:0000313" key="6">
    <source>
        <dbReference type="EMBL" id="KAA5611468.1"/>
    </source>
</evidence>
<evidence type="ECO:0000313" key="7">
    <source>
        <dbReference type="Proteomes" id="UP000325255"/>
    </source>
</evidence>
<dbReference type="InterPro" id="IPR050301">
    <property type="entry name" value="NTE"/>
</dbReference>
<dbReference type="PANTHER" id="PTHR14226">
    <property type="entry name" value="NEUROPATHY TARGET ESTERASE/SWISS CHEESE D.MELANOGASTER"/>
    <property type="match status" value="1"/>
</dbReference>
<keyword evidence="7" id="KW-1185">Reference proteome</keyword>
<evidence type="ECO:0000256" key="4">
    <source>
        <dbReference type="PROSITE-ProRule" id="PRU01161"/>
    </source>
</evidence>
<dbReference type="InterPro" id="IPR021095">
    <property type="entry name" value="DUF3734"/>
</dbReference>
<organism evidence="6 7">
    <name type="scientific">Rhodovastum atsumiense</name>
    <dbReference type="NCBI Taxonomy" id="504468"/>
    <lineage>
        <taxon>Bacteria</taxon>
        <taxon>Pseudomonadati</taxon>
        <taxon>Pseudomonadota</taxon>
        <taxon>Alphaproteobacteria</taxon>
        <taxon>Acetobacterales</taxon>
        <taxon>Acetobacteraceae</taxon>
        <taxon>Rhodovastum</taxon>
    </lineage>
</organism>
<evidence type="ECO:0000259" key="5">
    <source>
        <dbReference type="PROSITE" id="PS51635"/>
    </source>
</evidence>
<evidence type="ECO:0000256" key="1">
    <source>
        <dbReference type="ARBA" id="ARBA00022801"/>
    </source>
</evidence>
<keyword evidence="2 4" id="KW-0442">Lipid degradation</keyword>
<dbReference type="InterPro" id="IPR016035">
    <property type="entry name" value="Acyl_Trfase/lysoPLipase"/>
</dbReference>
<protein>
    <submittedName>
        <fullName evidence="6">Patatin-like phospholipase family protein</fullName>
    </submittedName>
</protein>
<dbReference type="PANTHER" id="PTHR14226:SF57">
    <property type="entry name" value="BLR7027 PROTEIN"/>
    <property type="match status" value="1"/>
</dbReference>
<evidence type="ECO:0000256" key="3">
    <source>
        <dbReference type="ARBA" id="ARBA00023098"/>
    </source>
</evidence>
<dbReference type="Pfam" id="PF01734">
    <property type="entry name" value="Patatin"/>
    <property type="match status" value="1"/>
</dbReference>
<dbReference type="RefSeq" id="WP_150041473.1">
    <property type="nucleotide sequence ID" value="NZ_OW485601.1"/>
</dbReference>
<gene>
    <name evidence="6" type="ORF">F1189_14140</name>
</gene>
<keyword evidence="1 4" id="KW-0378">Hydrolase</keyword>
<feature type="active site" description="Nucleophile" evidence="4">
    <location>
        <position position="51"/>
    </location>
</feature>
<dbReference type="Proteomes" id="UP000325255">
    <property type="component" value="Unassembled WGS sequence"/>
</dbReference>
<dbReference type="EMBL" id="VWPK01000020">
    <property type="protein sequence ID" value="KAA5611468.1"/>
    <property type="molecule type" value="Genomic_DNA"/>
</dbReference>
<reference evidence="6 7" key="1">
    <citation type="submission" date="2019-09" db="EMBL/GenBank/DDBJ databases">
        <title>Genome sequence of Rhodovastum atsumiense, a diverse member of the Acetobacteraceae family of non-sulfur purple photosynthetic bacteria.</title>
        <authorList>
            <person name="Meyer T."/>
            <person name="Kyndt J."/>
        </authorList>
    </citation>
    <scope>NUCLEOTIDE SEQUENCE [LARGE SCALE GENOMIC DNA]</scope>
    <source>
        <strain evidence="6 7">DSM 21279</strain>
    </source>
</reference>
<feature type="domain" description="PNPLA" evidence="5">
    <location>
        <begin position="18"/>
        <end position="220"/>
    </location>
</feature>
<dbReference type="InterPro" id="IPR002641">
    <property type="entry name" value="PNPLA_dom"/>
</dbReference>
<comment type="caution">
    <text evidence="6">The sequence shown here is derived from an EMBL/GenBank/DDBJ whole genome shotgun (WGS) entry which is preliminary data.</text>
</comment>
<dbReference type="GO" id="GO:0016787">
    <property type="term" value="F:hydrolase activity"/>
    <property type="evidence" value="ECO:0007669"/>
    <property type="project" value="UniProtKB-UniRule"/>
</dbReference>
<evidence type="ECO:0000256" key="2">
    <source>
        <dbReference type="ARBA" id="ARBA00022963"/>
    </source>
</evidence>
<dbReference type="PROSITE" id="PS51635">
    <property type="entry name" value="PNPLA"/>
    <property type="match status" value="1"/>
</dbReference>
<feature type="short sequence motif" description="GXGXXG" evidence="4">
    <location>
        <begin position="22"/>
        <end position="27"/>
    </location>
</feature>
<proteinExistence type="predicted"/>
<name>A0A5M6IV91_9PROT</name>
<feature type="short sequence motif" description="DGA/G" evidence="4">
    <location>
        <begin position="207"/>
        <end position="209"/>
    </location>
</feature>
<dbReference type="AlphaFoldDB" id="A0A5M6IV91"/>
<dbReference type="Gene3D" id="3.40.1090.10">
    <property type="entry name" value="Cytosolic phospholipase A2 catalytic domain"/>
    <property type="match status" value="2"/>
</dbReference>
<accession>A0A5M6IV91</accession>
<keyword evidence="3 4" id="KW-0443">Lipid metabolism</keyword>
<feature type="active site" description="Proton acceptor" evidence="4">
    <location>
        <position position="207"/>
    </location>
</feature>
<sequence length="376" mass="41463">MTATGDQPDGDDRRRVVLVLQGGGALGSYQAGVFEALVEAGLQPDWVAGVSIGAVNGSLIAGNPPEQRLERLREFWLRITAPTALWPRHGPPVLERLEQRAGALGALLFGQPGFFRPRLPFEWFTDTPPVSFYDTGALQGTLAELVDFERIARGPTRLTVGAVNVETGNQINFDSRHMRLGVEHVMASGALPPGLAVVEVEGEAFWDGGLVSNTPLQVVMDDAPREDSLIFQVDLFPARGPRPATLDEVLEREKDIRYSSRTRAGTKSASERQSLRLELTRFLDRLPAKLQRDPVAQHLRGLSCRARMDIVHLIYRPDVPQGSQKDFQFDRGTMSRRWEQGLADGRRTLQAAPWRAPVPAGTGVRVFDVTRPAPAR</sequence>
<dbReference type="GO" id="GO:0016042">
    <property type="term" value="P:lipid catabolic process"/>
    <property type="evidence" value="ECO:0007669"/>
    <property type="project" value="UniProtKB-UniRule"/>
</dbReference>